<dbReference type="EMBL" id="LT554584">
    <property type="protein sequence ID" value="SAM06309.1"/>
    <property type="molecule type" value="Genomic_DNA"/>
</dbReference>
<evidence type="ECO:0000313" key="3">
    <source>
        <dbReference type="Proteomes" id="UP000078561"/>
    </source>
</evidence>
<sequence>MQQLIVNNVLPESANIKRSSQGFDFPTELLQAIFALLPRSNLAQVALVSRQWNTVASPLLYQHVYIRTLHHWKKFVSCCNTSDNRGFGYFPWLATSVTSLVLRPSPKLIPRSMGLQQRRGLPTDPDVEGQGYVRMQPVDLDNTGLEQLLATDSDPNSDGTDVWSENMMDMNATMKEAEWLAKVTDMDMAMVITQCPQLVYLQVSGCTQIGDATMYALASAPSITSAIGVIGRGRAGGMQGLWLDLTRHISSVAWMTFIHAEQKRRSISLESSFAITGSDGGTACQQHLHHLDLSYCGFVTDACLINSLPLWTESLTHLRLCSLYNVTDETVLAIAEHCPHLRLLHLSRCFKITNHSLIRLASSPLTSNLVYLSLAFLNQVNEQGIKHLVYACQQLRTLDISGAGINPMFKQVIIRQWDQWREQKQWGKIDYHEEPVLLL</sequence>
<dbReference type="SUPFAM" id="SSF52047">
    <property type="entry name" value="RNI-like"/>
    <property type="match status" value="1"/>
</dbReference>
<accession>A0A163MMB1</accession>
<dbReference type="Pfam" id="PF13516">
    <property type="entry name" value="LRR_6"/>
    <property type="match status" value="1"/>
</dbReference>
<dbReference type="Gene3D" id="3.80.10.10">
    <property type="entry name" value="Ribonuclease Inhibitor"/>
    <property type="match status" value="1"/>
</dbReference>
<dbReference type="GO" id="GO:0005737">
    <property type="term" value="C:cytoplasm"/>
    <property type="evidence" value="ECO:0007669"/>
    <property type="project" value="TreeGrafter"/>
</dbReference>
<dbReference type="AlphaFoldDB" id="A0A163MMB1"/>
<evidence type="ECO:0000313" key="2">
    <source>
        <dbReference type="EMBL" id="SAM06309.1"/>
    </source>
</evidence>
<evidence type="ECO:0000259" key="1">
    <source>
        <dbReference type="PROSITE" id="PS50181"/>
    </source>
</evidence>
<dbReference type="InterPro" id="IPR032675">
    <property type="entry name" value="LRR_dom_sf"/>
</dbReference>
<dbReference type="PANTHER" id="PTHR13382">
    <property type="entry name" value="MITOCHONDRIAL ATP SYNTHASE COUPLING FACTOR B"/>
    <property type="match status" value="1"/>
</dbReference>
<dbReference type="InterPro" id="IPR036047">
    <property type="entry name" value="F-box-like_dom_sf"/>
</dbReference>
<dbReference type="Gene3D" id="1.20.1280.50">
    <property type="match status" value="1"/>
</dbReference>
<dbReference type="Proteomes" id="UP000078561">
    <property type="component" value="Unassembled WGS sequence"/>
</dbReference>
<feature type="domain" description="F-box" evidence="1">
    <location>
        <begin position="19"/>
        <end position="68"/>
    </location>
</feature>
<dbReference type="SUPFAM" id="SSF81383">
    <property type="entry name" value="F-box domain"/>
    <property type="match status" value="1"/>
</dbReference>
<dbReference type="OrthoDB" id="10257471at2759"/>
<dbReference type="InterPro" id="IPR001810">
    <property type="entry name" value="F-box_dom"/>
</dbReference>
<gene>
    <name evidence="2" type="primary">ABSGL_12197.1 scaffold 12718</name>
</gene>
<proteinExistence type="predicted"/>
<keyword evidence="3" id="KW-1185">Reference proteome</keyword>
<reference evidence="2" key="1">
    <citation type="submission" date="2016-04" db="EMBL/GenBank/DDBJ databases">
        <authorList>
            <person name="Evans L.H."/>
            <person name="Alamgir A."/>
            <person name="Owens N."/>
            <person name="Weber N.D."/>
            <person name="Virtaneva K."/>
            <person name="Barbian K."/>
            <person name="Babar A."/>
            <person name="Rosenke K."/>
        </authorList>
    </citation>
    <scope>NUCLEOTIDE SEQUENCE [LARGE SCALE GENOMIC DNA]</scope>
    <source>
        <strain evidence="2">CBS 101.48</strain>
    </source>
</reference>
<dbReference type="InterPro" id="IPR006553">
    <property type="entry name" value="Leu-rich_rpt_Cys-con_subtyp"/>
</dbReference>
<dbReference type="PROSITE" id="PS50181">
    <property type="entry name" value="FBOX"/>
    <property type="match status" value="1"/>
</dbReference>
<dbReference type="STRING" id="4829.A0A163MMB1"/>
<name>A0A163MMB1_ABSGL</name>
<organism evidence="2">
    <name type="scientific">Absidia glauca</name>
    <name type="common">Pin mould</name>
    <dbReference type="NCBI Taxonomy" id="4829"/>
    <lineage>
        <taxon>Eukaryota</taxon>
        <taxon>Fungi</taxon>
        <taxon>Fungi incertae sedis</taxon>
        <taxon>Mucoromycota</taxon>
        <taxon>Mucoromycotina</taxon>
        <taxon>Mucoromycetes</taxon>
        <taxon>Mucorales</taxon>
        <taxon>Cunninghamellaceae</taxon>
        <taxon>Absidia</taxon>
    </lineage>
</organism>
<protein>
    <recommendedName>
        <fullName evidence="1">F-box domain-containing protein</fullName>
    </recommendedName>
</protein>
<dbReference type="InterPro" id="IPR050648">
    <property type="entry name" value="F-box_LRR-repeat"/>
</dbReference>
<dbReference type="InterPro" id="IPR001611">
    <property type="entry name" value="Leu-rich_rpt"/>
</dbReference>
<dbReference type="OMA" id="ILEGWAN"/>
<dbReference type="Pfam" id="PF12937">
    <property type="entry name" value="F-box-like"/>
    <property type="match status" value="1"/>
</dbReference>
<dbReference type="InParanoid" id="A0A163MMB1"/>
<dbReference type="SMART" id="SM00367">
    <property type="entry name" value="LRR_CC"/>
    <property type="match status" value="5"/>
</dbReference>